<comment type="caution">
    <text evidence="6">The sequence shown here is derived from an EMBL/GenBank/DDBJ whole genome shotgun (WGS) entry which is preliminary data.</text>
</comment>
<dbReference type="InterPro" id="IPR014030">
    <property type="entry name" value="Ketoacyl_synth_N"/>
</dbReference>
<dbReference type="InterPro" id="IPR018201">
    <property type="entry name" value="Ketoacyl_synth_AS"/>
</dbReference>
<dbReference type="SMART" id="SM00825">
    <property type="entry name" value="PKS_KS"/>
    <property type="match status" value="1"/>
</dbReference>
<gene>
    <name evidence="6" type="ORF">RNC47_01910</name>
</gene>
<dbReference type="InterPro" id="IPR014031">
    <property type="entry name" value="Ketoacyl_synth_C"/>
</dbReference>
<dbReference type="PANTHER" id="PTHR11712">
    <property type="entry name" value="POLYKETIDE SYNTHASE-RELATED"/>
    <property type="match status" value="1"/>
</dbReference>
<dbReference type="InterPro" id="IPR020841">
    <property type="entry name" value="PKS_Beta-ketoAc_synthase_dom"/>
</dbReference>
<dbReference type="EC" id="2.3.1.-" evidence="6"/>
<evidence type="ECO:0000256" key="2">
    <source>
        <dbReference type="ARBA" id="ARBA00022679"/>
    </source>
</evidence>
<evidence type="ECO:0000313" key="6">
    <source>
        <dbReference type="EMBL" id="MDT0317089.1"/>
    </source>
</evidence>
<evidence type="ECO:0000313" key="7">
    <source>
        <dbReference type="Proteomes" id="UP001183420"/>
    </source>
</evidence>
<dbReference type="EMBL" id="JAVREM010000001">
    <property type="protein sequence ID" value="MDT0317089.1"/>
    <property type="molecule type" value="Genomic_DNA"/>
</dbReference>
<dbReference type="RefSeq" id="WP_311594947.1">
    <property type="nucleotide sequence ID" value="NZ_JAVREM010000001.1"/>
</dbReference>
<dbReference type="CDD" id="cd00834">
    <property type="entry name" value="KAS_I_II"/>
    <property type="match status" value="1"/>
</dbReference>
<keyword evidence="7" id="KW-1185">Reference proteome</keyword>
<dbReference type="InterPro" id="IPR016039">
    <property type="entry name" value="Thiolase-like"/>
</dbReference>
<dbReference type="InterPro" id="IPR000794">
    <property type="entry name" value="Beta-ketoacyl_synthase"/>
</dbReference>
<accession>A0ABU2LHM9</accession>
<organism evidence="6 7">
    <name type="scientific">Streptomyces millisiae</name>
    <dbReference type="NCBI Taxonomy" id="3075542"/>
    <lineage>
        <taxon>Bacteria</taxon>
        <taxon>Bacillati</taxon>
        <taxon>Actinomycetota</taxon>
        <taxon>Actinomycetes</taxon>
        <taxon>Kitasatosporales</taxon>
        <taxon>Streptomycetaceae</taxon>
        <taxon>Streptomyces</taxon>
    </lineage>
</organism>
<dbReference type="GO" id="GO:0016746">
    <property type="term" value="F:acyltransferase activity"/>
    <property type="evidence" value="ECO:0007669"/>
    <property type="project" value="UniProtKB-KW"/>
</dbReference>
<keyword evidence="3 6" id="KW-0012">Acyltransferase</keyword>
<dbReference type="NCBIfam" id="NF005589">
    <property type="entry name" value="PRK07314.1"/>
    <property type="match status" value="1"/>
</dbReference>
<keyword evidence="2 4" id="KW-0808">Transferase</keyword>
<proteinExistence type="inferred from homology"/>
<feature type="domain" description="Ketosynthase family 3 (KS3)" evidence="5">
    <location>
        <begin position="1"/>
        <end position="395"/>
    </location>
</feature>
<dbReference type="PANTHER" id="PTHR11712:SF347">
    <property type="entry name" value="BETA KETOACYL-ACYL CARRIER PROTEIN SYNTHASE"/>
    <property type="match status" value="1"/>
</dbReference>
<reference evidence="7" key="1">
    <citation type="submission" date="2023-07" db="EMBL/GenBank/DDBJ databases">
        <title>30 novel species of actinomycetes from the DSMZ collection.</title>
        <authorList>
            <person name="Nouioui I."/>
        </authorList>
    </citation>
    <scope>NUCLEOTIDE SEQUENCE [LARGE SCALE GENOMIC DNA]</scope>
    <source>
        <strain evidence="7">DSM 44918</strain>
    </source>
</reference>
<dbReference type="Proteomes" id="UP001183420">
    <property type="component" value="Unassembled WGS sequence"/>
</dbReference>
<dbReference type="Pfam" id="PF02801">
    <property type="entry name" value="Ketoacyl-synt_C"/>
    <property type="match status" value="1"/>
</dbReference>
<comment type="similarity">
    <text evidence="1 4">Belongs to the thiolase-like superfamily. Beta-ketoacyl-ACP synthases family.</text>
</comment>
<evidence type="ECO:0000256" key="4">
    <source>
        <dbReference type="RuleBase" id="RU003694"/>
    </source>
</evidence>
<evidence type="ECO:0000256" key="3">
    <source>
        <dbReference type="ARBA" id="ARBA00023315"/>
    </source>
</evidence>
<evidence type="ECO:0000256" key="1">
    <source>
        <dbReference type="ARBA" id="ARBA00008467"/>
    </source>
</evidence>
<sequence length="396" mass="40464">MITPAGGDVEANWKVLAEGRSLATHDPDLAGLRVDISCRVEGFDAALELGPRLANRLDRFAHLGIVAARQAVADARLDLPAARPCRVGVVVGVGGNSLHTYVREFTLLGSGKPARVSPLALPRSIPSMVAGEIALDLGVRGPNFTVSSACASGTNALGVARDILLGGGCDVVLAGGAESGRAPMTAATFAQMRALSARTDRPWLACRPFDRERDGFVLGEGAAILVLERAEHARRRGAPVRAVLRGHGAAADAHHPVHPHPEGEGTVLAVQQALADAGCSPRDIGHVNAHGTSTPAGDAAEARALRRLFPTSVPAVTAVKSVVGHALGAAGAIEAAVTVLSLQRGEVPPTANLGQQDPGLELDIVTGGTRRIEGDLALSTSCGFGGQNAALVFGAA</sequence>
<dbReference type="PROSITE" id="PS52004">
    <property type="entry name" value="KS3_2"/>
    <property type="match status" value="1"/>
</dbReference>
<name>A0ABU2LHM9_9ACTN</name>
<protein>
    <submittedName>
        <fullName evidence="6">Beta-ketoacyl-[acyl-carrier-protein] synthase family protein</fullName>
        <ecNumber evidence="6">2.3.1.-</ecNumber>
    </submittedName>
</protein>
<dbReference type="SUPFAM" id="SSF53901">
    <property type="entry name" value="Thiolase-like"/>
    <property type="match status" value="2"/>
</dbReference>
<evidence type="ECO:0000259" key="5">
    <source>
        <dbReference type="PROSITE" id="PS52004"/>
    </source>
</evidence>
<dbReference type="Gene3D" id="3.40.47.10">
    <property type="match status" value="1"/>
</dbReference>
<dbReference type="PROSITE" id="PS00606">
    <property type="entry name" value="KS3_1"/>
    <property type="match status" value="1"/>
</dbReference>
<dbReference type="Pfam" id="PF00109">
    <property type="entry name" value="ketoacyl-synt"/>
    <property type="match status" value="1"/>
</dbReference>